<dbReference type="Proteomes" id="UP001168642">
    <property type="component" value="Unassembled WGS sequence"/>
</dbReference>
<evidence type="ECO:0000313" key="1">
    <source>
        <dbReference type="EMBL" id="MDO3695228.1"/>
    </source>
</evidence>
<sequence>MIKKLTILLILVLLYSCSNEKTTVLKGKYSIGGFHMKPEYSMEKLRSLGVLNFGKTPFEFIDNKVYISPELGERFFGNTEFEYELTNDKLILYKKDKKIEMNYIDDGVFRLNIENKYLDRIDLSKFNR</sequence>
<organism evidence="1 2">
    <name type="scientific">Wenyingzhuangia gilva</name>
    <dbReference type="NCBI Taxonomy" id="3057677"/>
    <lineage>
        <taxon>Bacteria</taxon>
        <taxon>Pseudomonadati</taxon>
        <taxon>Bacteroidota</taxon>
        <taxon>Flavobacteriia</taxon>
        <taxon>Flavobacteriales</taxon>
        <taxon>Flavobacteriaceae</taxon>
        <taxon>Wenyingzhuangia</taxon>
    </lineage>
</organism>
<reference evidence="1" key="1">
    <citation type="submission" date="2023-07" db="EMBL/GenBank/DDBJ databases">
        <title>Wenyingzhuangia sp. chi5 genome sequencing and assembly.</title>
        <authorList>
            <person name="Park S."/>
        </authorList>
    </citation>
    <scope>NUCLEOTIDE SEQUENCE</scope>
    <source>
        <strain evidence="1">Chi5</strain>
    </source>
</reference>
<evidence type="ECO:0000313" key="2">
    <source>
        <dbReference type="Proteomes" id="UP001168642"/>
    </source>
</evidence>
<comment type="caution">
    <text evidence="1">The sequence shown here is derived from an EMBL/GenBank/DDBJ whole genome shotgun (WGS) entry which is preliminary data.</text>
</comment>
<dbReference type="RefSeq" id="WP_302884484.1">
    <property type="nucleotide sequence ID" value="NZ_JAUMIT010000004.1"/>
</dbReference>
<dbReference type="EMBL" id="JAUMIT010000004">
    <property type="protein sequence ID" value="MDO3695228.1"/>
    <property type="molecule type" value="Genomic_DNA"/>
</dbReference>
<evidence type="ECO:0008006" key="3">
    <source>
        <dbReference type="Google" id="ProtNLM"/>
    </source>
</evidence>
<protein>
    <recommendedName>
        <fullName evidence="3">Lipoprotein</fullName>
    </recommendedName>
</protein>
<proteinExistence type="predicted"/>
<accession>A0ABT8VTE0</accession>
<keyword evidence="2" id="KW-1185">Reference proteome</keyword>
<name>A0ABT8VTE0_9FLAO</name>
<dbReference type="PROSITE" id="PS51257">
    <property type="entry name" value="PROKAR_LIPOPROTEIN"/>
    <property type="match status" value="1"/>
</dbReference>
<gene>
    <name evidence="1" type="ORF">QVZ41_10265</name>
</gene>